<proteinExistence type="inferred from homology"/>
<evidence type="ECO:0000313" key="5">
    <source>
        <dbReference type="Proteomes" id="UP000097892"/>
    </source>
</evidence>
<dbReference type="Pfam" id="PF03043">
    <property type="entry name" value="Herpes_UL87"/>
    <property type="match status" value="1"/>
</dbReference>
<dbReference type="OrthoDB" id="469at10239"/>
<evidence type="ECO:0000259" key="3">
    <source>
        <dbReference type="Pfam" id="PF04532"/>
    </source>
</evidence>
<reference evidence="4" key="1">
    <citation type="submission" date="2011-12" db="EMBL/GenBank/DDBJ databases">
        <title>Comparative genomics of primate cytomegaloviruses.</title>
        <authorList>
            <person name="Davison A.J."/>
            <person name="Holton M."/>
            <person name="Dolan A."/>
            <person name="Dargan D.J."/>
            <person name="Gatherer D."/>
            <person name="Hayward G.S."/>
        </authorList>
    </citation>
    <scope>NUCLEOTIDE SEQUENCE [LARGE SCALE GENOMIC DNA]</scope>
    <source>
        <strain evidence="4">SqSHV</strain>
    </source>
</reference>
<evidence type="ECO:0000256" key="1">
    <source>
        <dbReference type="ARBA" id="ARBA00007679"/>
    </source>
</evidence>
<dbReference type="InterPro" id="IPR004285">
    <property type="entry name" value="Herpes_UL87_C"/>
</dbReference>
<sequence length="835" mass="95615">MASSDSICSREGESALIVESFRQRYVLNVPVHVNSYNLTQELSMEEDARFARSVRVDVERVRAVFRTLCEACPLHVTTERDRVRIVLCRLLLGPVAVPCYCDEWDTNEYMVEYTHFCSGPLLYVHRRCRCRTPAGQGLAFSVMRGHQTTHLFRGLLSLAEWNQHLPRMFCACMTFTSDRYVMACLPSALSLHLDDYPYLMGEIGHFLTITEIDECVQAMVRHLGQQVSNRVQIHYKLLFGVHLRPQAPLARSGTEHFFALELQKLWLNVEYHNGVTFDFFGCIFRQFYIRRAQTMLALRTPEQTACVLSAFSLSRFKQQVLYFKISVNYGKHKLGSGRNLLRYRRLHILFSDADAVWRNLFFIYYEQANADQVESVATGKEAAGSSAASSVRAETSSSGTSRLLRQTVTATDLCRRRYIRIVTRLLFARYRRRCETVMSHETPQAILDFTGSFWSVSYLAQVQETRRATQRYAMQLRKLIGGREFSEVTSVTLDRIAVNAFNTNRVINMKATLSARPRSRGHFPRNMTHSFVMYKHTFKEPACTVSTFVSNDAVYTNSLNVNIRGSYLEFLYALGVYRLYVNIDHFFLPAAVCNSNSSLDVHGLEDQAVIRSERSKVYWTTNFPCMISNTDNVNVGWFKAATAIVPRVFGADLEGIMLKELTCLRGMSDMCIDYGLHRVFTELEYRNSYQIPFLSKQLILFIRGCLLKLHGGDKRLYLDRFMFEVVKSGVFDYSKNITGHTKIKHTCALIGSRLANNIPKILIRNKKIKLDYLGRNANVLTVCRHVEPGRTSVGRLKVLLEVLRALYAVSNAPHTKNVIRQTVARLGGRLEHVGE</sequence>
<dbReference type="KEGG" id="vg:11464308"/>
<accession>G8XSZ2</accession>
<feature type="domain" description="Herpesvirus UL87 C-terminal" evidence="2">
    <location>
        <begin position="224"/>
        <end position="806"/>
    </location>
</feature>
<dbReference type="GeneID" id="11464308"/>
<evidence type="ECO:0000259" key="2">
    <source>
        <dbReference type="Pfam" id="PF03043"/>
    </source>
</evidence>
<comment type="similarity">
    <text evidence="1">Belongs to the herpesviridae UL87 family.</text>
</comment>
<name>G8XSZ2_9BETA</name>
<dbReference type="RefSeq" id="YP_004940250.1">
    <property type="nucleotide sequence ID" value="NC_016448.1"/>
</dbReference>
<dbReference type="Proteomes" id="UP000097892">
    <property type="component" value="Segment"/>
</dbReference>
<protein>
    <submittedName>
        <fullName evidence="4">Protein UL87</fullName>
    </submittedName>
</protein>
<organism evidence="4 5">
    <name type="scientific">Saimiriine betaherpesvirus 4</name>
    <dbReference type="NCBI Taxonomy" id="1535247"/>
    <lineage>
        <taxon>Viruses</taxon>
        <taxon>Duplodnaviria</taxon>
        <taxon>Heunggongvirae</taxon>
        <taxon>Peploviricota</taxon>
        <taxon>Herviviricetes</taxon>
        <taxon>Herpesvirales</taxon>
        <taxon>Orthoherpesviridae</taxon>
        <taxon>Betaherpesvirinae</taxon>
        <taxon>Cytomegalovirus</taxon>
        <taxon>Cytomegalovirus saimiriinebeta4</taxon>
    </lineage>
</organism>
<feature type="domain" description="Herpesvirus UL87 N-terminal" evidence="3">
    <location>
        <begin position="15"/>
        <end position="219"/>
    </location>
</feature>
<dbReference type="InterPro" id="IPR007618">
    <property type="entry name" value="Herpes_UL87_N"/>
</dbReference>
<evidence type="ECO:0000313" key="4">
    <source>
        <dbReference type="EMBL" id="AEV80938.1"/>
    </source>
</evidence>
<dbReference type="Pfam" id="PF04532">
    <property type="entry name" value="DUF587"/>
    <property type="match status" value="1"/>
</dbReference>
<keyword evidence="5" id="KW-1185">Reference proteome</keyword>
<dbReference type="EMBL" id="FJ483967">
    <property type="protein sequence ID" value="AEV80938.1"/>
    <property type="molecule type" value="Genomic_DNA"/>
</dbReference>
<gene>
    <name evidence="4" type="primary">UL87</name>
</gene>